<sequence length="22" mass="2524">MCLWKSYSGISSTAKLEDFTQQ</sequence>
<evidence type="ECO:0000313" key="1">
    <source>
        <dbReference type="EMBL" id="KAF8692266.1"/>
    </source>
</evidence>
<comment type="caution">
    <text evidence="1">The sequence shown here is derived from an EMBL/GenBank/DDBJ whole genome shotgun (WGS) entry which is preliminary data.</text>
</comment>
<keyword evidence="2" id="KW-1185">Reference proteome</keyword>
<protein>
    <submittedName>
        <fullName evidence="1">Uncharacterized protein</fullName>
    </submittedName>
</protein>
<proteinExistence type="predicted"/>
<accession>A0A835BI49</accession>
<organism evidence="1 2">
    <name type="scientific">Digitaria exilis</name>
    <dbReference type="NCBI Taxonomy" id="1010633"/>
    <lineage>
        <taxon>Eukaryota</taxon>
        <taxon>Viridiplantae</taxon>
        <taxon>Streptophyta</taxon>
        <taxon>Embryophyta</taxon>
        <taxon>Tracheophyta</taxon>
        <taxon>Spermatophyta</taxon>
        <taxon>Magnoliopsida</taxon>
        <taxon>Liliopsida</taxon>
        <taxon>Poales</taxon>
        <taxon>Poaceae</taxon>
        <taxon>PACMAD clade</taxon>
        <taxon>Panicoideae</taxon>
        <taxon>Panicodae</taxon>
        <taxon>Paniceae</taxon>
        <taxon>Anthephorinae</taxon>
        <taxon>Digitaria</taxon>
    </lineage>
</organism>
<dbReference type="EMBL" id="JACEFO010001947">
    <property type="protein sequence ID" value="KAF8692266.1"/>
    <property type="molecule type" value="Genomic_DNA"/>
</dbReference>
<dbReference type="Proteomes" id="UP000636709">
    <property type="component" value="Unassembled WGS sequence"/>
</dbReference>
<reference evidence="1" key="1">
    <citation type="submission" date="2020-07" db="EMBL/GenBank/DDBJ databases">
        <title>Genome sequence and genetic diversity analysis of an under-domesticated orphan crop, white fonio (Digitaria exilis).</title>
        <authorList>
            <person name="Bennetzen J.L."/>
            <person name="Chen S."/>
            <person name="Ma X."/>
            <person name="Wang X."/>
            <person name="Yssel A.E.J."/>
            <person name="Chaluvadi S.R."/>
            <person name="Johnson M."/>
            <person name="Gangashetty P."/>
            <person name="Hamidou F."/>
            <person name="Sanogo M.D."/>
            <person name="Zwaenepoel A."/>
            <person name="Wallace J."/>
            <person name="Van De Peer Y."/>
            <person name="Van Deynze A."/>
        </authorList>
    </citation>
    <scope>NUCLEOTIDE SEQUENCE</scope>
    <source>
        <tissue evidence="1">Leaves</tissue>
    </source>
</reference>
<gene>
    <name evidence="1" type="ORF">HU200_039873</name>
</gene>
<dbReference type="AlphaFoldDB" id="A0A835BI49"/>
<name>A0A835BI49_9POAL</name>
<evidence type="ECO:0000313" key="2">
    <source>
        <dbReference type="Proteomes" id="UP000636709"/>
    </source>
</evidence>